<feature type="compositionally biased region" description="Pro residues" evidence="1">
    <location>
        <begin position="130"/>
        <end position="139"/>
    </location>
</feature>
<evidence type="ECO:0000256" key="1">
    <source>
        <dbReference type="SAM" id="MobiDB-lite"/>
    </source>
</evidence>
<organism evidence="2">
    <name type="scientific">freshwater metagenome</name>
    <dbReference type="NCBI Taxonomy" id="449393"/>
    <lineage>
        <taxon>unclassified sequences</taxon>
        <taxon>metagenomes</taxon>
        <taxon>ecological metagenomes</taxon>
    </lineage>
</organism>
<accession>A0A6J7EBZ4</accession>
<reference evidence="2" key="1">
    <citation type="submission" date="2020-05" db="EMBL/GenBank/DDBJ databases">
        <authorList>
            <person name="Chiriac C."/>
            <person name="Salcher M."/>
            <person name="Ghai R."/>
            <person name="Kavagutti S V."/>
        </authorList>
    </citation>
    <scope>NUCLEOTIDE SEQUENCE</scope>
</reference>
<feature type="compositionally biased region" description="Basic and acidic residues" evidence="1">
    <location>
        <begin position="25"/>
        <end position="34"/>
    </location>
</feature>
<dbReference type="EMBL" id="CAFBLX010000018">
    <property type="protein sequence ID" value="CAB4879278.1"/>
    <property type="molecule type" value="Genomic_DNA"/>
</dbReference>
<gene>
    <name evidence="2" type="ORF">UFOPK3472_00460</name>
</gene>
<evidence type="ECO:0000313" key="2">
    <source>
        <dbReference type="EMBL" id="CAB4879278.1"/>
    </source>
</evidence>
<feature type="compositionally biased region" description="Low complexity" evidence="1">
    <location>
        <begin position="155"/>
        <end position="171"/>
    </location>
</feature>
<protein>
    <submittedName>
        <fullName evidence="2">Unannotated protein</fullName>
    </submittedName>
</protein>
<name>A0A6J7EBZ4_9ZZZZ</name>
<feature type="region of interest" description="Disordered" evidence="1">
    <location>
        <begin position="94"/>
        <end position="175"/>
    </location>
</feature>
<dbReference type="AlphaFoldDB" id="A0A6J7EBZ4"/>
<sequence>MMANLHTSIREPAPEAPAPRAPRQKKPEPEHIEPESSDSDSGSESEYEEVNKIKSYFEQEPCESISPAALSQAKTVKEAVDYLKSKKCPKIPNIKKGAKSIKMDGPASPAPETAPAKKRVAKAKAVEAPAPTPVAPAPAPAAEAAPKKVRKTKAVSEAAPAPAASAPAAPAKAKRPASEYAKLVGKYVKEKMPFAEAAKKAKAELDAKKKKD</sequence>
<feature type="compositionally biased region" description="Acidic residues" evidence="1">
    <location>
        <begin position="35"/>
        <end position="48"/>
    </location>
</feature>
<feature type="region of interest" description="Disordered" evidence="1">
    <location>
        <begin position="1"/>
        <end position="54"/>
    </location>
</feature>
<proteinExistence type="predicted"/>